<evidence type="ECO:0000313" key="1">
    <source>
        <dbReference type="EMBL" id="QJA91771.1"/>
    </source>
</evidence>
<dbReference type="InterPro" id="IPR013321">
    <property type="entry name" value="Arc_rbn_hlx_hlx"/>
</dbReference>
<dbReference type="SUPFAM" id="SSF47598">
    <property type="entry name" value="Ribbon-helix-helix"/>
    <property type="match status" value="1"/>
</dbReference>
<proteinExistence type="predicted"/>
<name>A0A6M3LF48_9ZZZZ</name>
<gene>
    <name evidence="1" type="ORF">MM415B03259_0003</name>
</gene>
<dbReference type="EMBL" id="MT143012">
    <property type="protein sequence ID" value="QJA91771.1"/>
    <property type="molecule type" value="Genomic_DNA"/>
</dbReference>
<dbReference type="AlphaFoldDB" id="A0A6M3LF48"/>
<organism evidence="1">
    <name type="scientific">viral metagenome</name>
    <dbReference type="NCBI Taxonomy" id="1070528"/>
    <lineage>
        <taxon>unclassified sequences</taxon>
        <taxon>metagenomes</taxon>
        <taxon>organismal metagenomes</taxon>
    </lineage>
</organism>
<protein>
    <submittedName>
        <fullName evidence="1">Uncharacterized protein</fullName>
    </submittedName>
</protein>
<accession>A0A6M3LF48</accession>
<sequence>MKTDKIVYMRIPQPILDIVDDTVEVGLYSNRAEVLRELLRNGMKSLLYHDRGGYCIDLKKMVDCCPDDECKYHKDCKIYTTG</sequence>
<dbReference type="InterPro" id="IPR010985">
    <property type="entry name" value="Ribbon_hlx_hlx"/>
</dbReference>
<dbReference type="CDD" id="cd22231">
    <property type="entry name" value="RHH_NikR_HicB-like"/>
    <property type="match status" value="1"/>
</dbReference>
<dbReference type="GO" id="GO:0006355">
    <property type="term" value="P:regulation of DNA-templated transcription"/>
    <property type="evidence" value="ECO:0007669"/>
    <property type="project" value="InterPro"/>
</dbReference>
<reference evidence="1" key="1">
    <citation type="submission" date="2020-03" db="EMBL/GenBank/DDBJ databases">
        <title>The deep terrestrial virosphere.</title>
        <authorList>
            <person name="Holmfeldt K."/>
            <person name="Nilsson E."/>
            <person name="Simone D."/>
            <person name="Lopez-Fernandez M."/>
            <person name="Wu X."/>
            <person name="de Brujin I."/>
            <person name="Lundin D."/>
            <person name="Andersson A."/>
            <person name="Bertilsson S."/>
            <person name="Dopson M."/>
        </authorList>
    </citation>
    <scope>NUCLEOTIDE SEQUENCE</scope>
    <source>
        <strain evidence="1">MM415B03259</strain>
    </source>
</reference>
<dbReference type="Gene3D" id="1.10.1220.10">
    <property type="entry name" value="Met repressor-like"/>
    <property type="match status" value="1"/>
</dbReference>